<dbReference type="AlphaFoldDB" id="A0A9W9HQV0"/>
<comment type="caution">
    <text evidence="2">The sequence shown here is derived from an EMBL/GenBank/DDBJ whole genome shotgun (WGS) entry which is preliminary data.</text>
</comment>
<reference evidence="2" key="1">
    <citation type="submission" date="2022-11" db="EMBL/GenBank/DDBJ databases">
        <authorList>
            <person name="Petersen C."/>
        </authorList>
    </citation>
    <scope>NUCLEOTIDE SEQUENCE</scope>
    <source>
        <strain evidence="2">IBT 26290</strain>
    </source>
</reference>
<sequence length="196" mass="21527">MFFYLGPILFSLLLTARLCLALPSPNEVSFEGSRDLIPNSITAPRRIRLPDPVYDYNKLTKRDADIRNCTVTCTFDNTTITAGNNVCINVGVDSSGDTTGRGASLTMIQSTVTAGNDININVWDRNQNGLVVLWLEDVTLTAGGRINLNFSQEDACLADDCEVIIYMRNVTFKSAATGEIVRFDDAVYSSRLDKGK</sequence>
<reference evidence="2" key="2">
    <citation type="journal article" date="2023" name="IMA Fungus">
        <title>Comparative genomic study of the Penicillium genus elucidates a diverse pangenome and 15 lateral gene transfer events.</title>
        <authorList>
            <person name="Petersen C."/>
            <person name="Sorensen T."/>
            <person name="Nielsen M.R."/>
            <person name="Sondergaard T.E."/>
            <person name="Sorensen J.L."/>
            <person name="Fitzpatrick D.A."/>
            <person name="Frisvad J.C."/>
            <person name="Nielsen K.L."/>
        </authorList>
    </citation>
    <scope>NUCLEOTIDE SEQUENCE</scope>
    <source>
        <strain evidence="2">IBT 26290</strain>
    </source>
</reference>
<dbReference type="EMBL" id="JAPQKN010000007">
    <property type="protein sequence ID" value="KAJ5152965.1"/>
    <property type="molecule type" value="Genomic_DNA"/>
</dbReference>
<proteinExistence type="predicted"/>
<dbReference type="Proteomes" id="UP001149163">
    <property type="component" value="Unassembled WGS sequence"/>
</dbReference>
<dbReference type="GeneID" id="81430743"/>
<feature type="chain" id="PRO_5040904751" evidence="1">
    <location>
        <begin position="22"/>
        <end position="196"/>
    </location>
</feature>
<name>A0A9W9HQV0_9EURO</name>
<keyword evidence="1" id="KW-0732">Signal</keyword>
<keyword evidence="3" id="KW-1185">Reference proteome</keyword>
<evidence type="ECO:0000313" key="2">
    <source>
        <dbReference type="EMBL" id="KAJ5152965.1"/>
    </source>
</evidence>
<evidence type="ECO:0000256" key="1">
    <source>
        <dbReference type="SAM" id="SignalP"/>
    </source>
</evidence>
<organism evidence="2 3">
    <name type="scientific">Penicillium canariense</name>
    <dbReference type="NCBI Taxonomy" id="189055"/>
    <lineage>
        <taxon>Eukaryota</taxon>
        <taxon>Fungi</taxon>
        <taxon>Dikarya</taxon>
        <taxon>Ascomycota</taxon>
        <taxon>Pezizomycotina</taxon>
        <taxon>Eurotiomycetes</taxon>
        <taxon>Eurotiomycetidae</taxon>
        <taxon>Eurotiales</taxon>
        <taxon>Aspergillaceae</taxon>
        <taxon>Penicillium</taxon>
    </lineage>
</organism>
<accession>A0A9W9HQV0</accession>
<feature type="signal peptide" evidence="1">
    <location>
        <begin position="1"/>
        <end position="21"/>
    </location>
</feature>
<protein>
    <submittedName>
        <fullName evidence="2">Uncharacterized protein</fullName>
    </submittedName>
</protein>
<dbReference type="RefSeq" id="XP_056539273.1">
    <property type="nucleotide sequence ID" value="XM_056691567.1"/>
</dbReference>
<evidence type="ECO:0000313" key="3">
    <source>
        <dbReference type="Proteomes" id="UP001149163"/>
    </source>
</evidence>
<dbReference type="OrthoDB" id="4526552at2759"/>
<gene>
    <name evidence="2" type="ORF">N7482_009443</name>
</gene>